<dbReference type="SMART" id="SM00906">
    <property type="entry name" value="Fungal_trans"/>
    <property type="match status" value="1"/>
</dbReference>
<dbReference type="InterPro" id="IPR051430">
    <property type="entry name" value="Fungal_TF_Env_Response"/>
</dbReference>
<feature type="region of interest" description="Disordered" evidence="7">
    <location>
        <begin position="1"/>
        <end position="24"/>
    </location>
</feature>
<feature type="compositionally biased region" description="Polar residues" evidence="7">
    <location>
        <begin position="1"/>
        <end position="10"/>
    </location>
</feature>
<dbReference type="Gene3D" id="4.10.240.10">
    <property type="entry name" value="Zn(2)-C6 fungal-type DNA-binding domain"/>
    <property type="match status" value="1"/>
</dbReference>
<feature type="compositionally biased region" description="Polar residues" evidence="7">
    <location>
        <begin position="55"/>
        <end position="70"/>
    </location>
</feature>
<dbReference type="PROSITE" id="PS00463">
    <property type="entry name" value="ZN2_CY6_FUNGAL_1"/>
    <property type="match status" value="1"/>
</dbReference>
<dbReference type="InterPro" id="IPR036864">
    <property type="entry name" value="Zn2-C6_fun-type_DNA-bd_sf"/>
</dbReference>
<dbReference type="GO" id="GO:0006351">
    <property type="term" value="P:DNA-templated transcription"/>
    <property type="evidence" value="ECO:0007669"/>
    <property type="project" value="InterPro"/>
</dbReference>
<keyword evidence="1" id="KW-0479">Metal-binding</keyword>
<keyword evidence="2" id="KW-0862">Zinc</keyword>
<dbReference type="AlphaFoldDB" id="A0A6A5VTE6"/>
<organism evidence="9 10">
    <name type="scientific">Amniculicola lignicola CBS 123094</name>
    <dbReference type="NCBI Taxonomy" id="1392246"/>
    <lineage>
        <taxon>Eukaryota</taxon>
        <taxon>Fungi</taxon>
        <taxon>Dikarya</taxon>
        <taxon>Ascomycota</taxon>
        <taxon>Pezizomycotina</taxon>
        <taxon>Dothideomycetes</taxon>
        <taxon>Pleosporomycetidae</taxon>
        <taxon>Pleosporales</taxon>
        <taxon>Amniculicolaceae</taxon>
        <taxon>Amniculicola</taxon>
    </lineage>
</organism>
<dbReference type="InterPro" id="IPR007219">
    <property type="entry name" value="XnlR_reg_dom"/>
</dbReference>
<accession>A0A6A5VTE6</accession>
<proteinExistence type="predicted"/>
<dbReference type="GO" id="GO:0000978">
    <property type="term" value="F:RNA polymerase II cis-regulatory region sequence-specific DNA binding"/>
    <property type="evidence" value="ECO:0007669"/>
    <property type="project" value="TreeGrafter"/>
</dbReference>
<evidence type="ECO:0000256" key="2">
    <source>
        <dbReference type="ARBA" id="ARBA00022833"/>
    </source>
</evidence>
<reference evidence="9" key="1">
    <citation type="journal article" date="2020" name="Stud. Mycol.">
        <title>101 Dothideomycetes genomes: a test case for predicting lifestyles and emergence of pathogens.</title>
        <authorList>
            <person name="Haridas S."/>
            <person name="Albert R."/>
            <person name="Binder M."/>
            <person name="Bloem J."/>
            <person name="Labutti K."/>
            <person name="Salamov A."/>
            <person name="Andreopoulos B."/>
            <person name="Baker S."/>
            <person name="Barry K."/>
            <person name="Bills G."/>
            <person name="Bluhm B."/>
            <person name="Cannon C."/>
            <person name="Castanera R."/>
            <person name="Culley D."/>
            <person name="Daum C."/>
            <person name="Ezra D."/>
            <person name="Gonzalez J."/>
            <person name="Henrissat B."/>
            <person name="Kuo A."/>
            <person name="Liang C."/>
            <person name="Lipzen A."/>
            <person name="Lutzoni F."/>
            <person name="Magnuson J."/>
            <person name="Mondo S."/>
            <person name="Nolan M."/>
            <person name="Ohm R."/>
            <person name="Pangilinan J."/>
            <person name="Park H.-J."/>
            <person name="Ramirez L."/>
            <person name="Alfaro M."/>
            <person name="Sun H."/>
            <person name="Tritt A."/>
            <person name="Yoshinaga Y."/>
            <person name="Zwiers L.-H."/>
            <person name="Turgeon B."/>
            <person name="Goodwin S."/>
            <person name="Spatafora J."/>
            <person name="Crous P."/>
            <person name="Grigoriev I."/>
        </authorList>
    </citation>
    <scope>NUCLEOTIDE SEQUENCE</scope>
    <source>
        <strain evidence="9">CBS 123094</strain>
    </source>
</reference>
<dbReference type="Proteomes" id="UP000799779">
    <property type="component" value="Unassembled WGS sequence"/>
</dbReference>
<keyword evidence="6" id="KW-0539">Nucleus</keyword>
<dbReference type="Pfam" id="PF04082">
    <property type="entry name" value="Fungal_trans"/>
    <property type="match status" value="1"/>
</dbReference>
<evidence type="ECO:0000256" key="4">
    <source>
        <dbReference type="ARBA" id="ARBA00023125"/>
    </source>
</evidence>
<keyword evidence="4" id="KW-0238">DNA-binding</keyword>
<evidence type="ECO:0000256" key="1">
    <source>
        <dbReference type="ARBA" id="ARBA00022723"/>
    </source>
</evidence>
<dbReference type="PANTHER" id="PTHR31944">
    <property type="entry name" value="HEME-RESPONSIVE ZINC FINGER TRANSCRIPTION FACTOR HAP1"/>
    <property type="match status" value="1"/>
</dbReference>
<evidence type="ECO:0000256" key="5">
    <source>
        <dbReference type="ARBA" id="ARBA00023163"/>
    </source>
</evidence>
<dbReference type="GO" id="GO:0001228">
    <property type="term" value="F:DNA-binding transcription activator activity, RNA polymerase II-specific"/>
    <property type="evidence" value="ECO:0007669"/>
    <property type="project" value="TreeGrafter"/>
</dbReference>
<feature type="domain" description="Zn(2)-C6 fungal-type" evidence="8">
    <location>
        <begin position="27"/>
        <end position="57"/>
    </location>
</feature>
<evidence type="ECO:0000256" key="3">
    <source>
        <dbReference type="ARBA" id="ARBA00023015"/>
    </source>
</evidence>
<sequence>MSGHNPSLQLRATDGTGPVKRRRPALSCVECRKRKVKCDREKPCGPCIRTKSPTCSFRPNPLTATRQPRPSGTGPAGQDVSADIPMQLGHMPAPEPDAQDLVEELFPSPSIPVLKEKIRELESRLASIGEKDSESTVSLHTEGSRSTASGQFIKSKFFGASHWVNAIEPYEALKKPNVQHNEPTSKPEVNKSSELYIAVAECKRMSRIIKAARVPPSVSTDLHSSIPSRDICDQLVQGYMRTCEGIYRILHVPTFMKEYEHYWENPRRENPPKLMIILLVCAIGVPFYTGEEAARLRPSYTRWIHAAEAWLSAPDEKVRLSLTGIQIHILLLLARQVCNIHGDLVWISAGALVRAAMHLGLHRDPSHFTRISGFNSQLRRRLWASVLEMTVQSSLDVGMPPMISPQDYDTAPPSNIDDEDMWEDQPTPTETKPTDVYTDTSIQIAFTRSLPVRLEVIRLLNNPHSEISYDDVIRLGSELTAICRTDSKRFYSFLISNCKATPFQIKLLDVLVRRFILNLHRPFFAKSKVDPRFYYSEKVSLETSFNIIAPPISNGSLQDGDWMNLLTHGVGFVKSFYFYAQTTIYLELECQLKESHEDRKAVPVPGESLAASVPLRLVPLYNVVVASKTFLLTRIRKGELNAKGAVFIACALARINAIINSLDIDVEVLAAAKSSIAECAELMRTAYRNETGVDIDLSDHFDSMMGLGDVGDMYREGGGDREWVDGPQRPDVEDAEEDGQMSWQMLMQNDGVESFDPVNGPEGWFLGGWEGMWATE</sequence>
<dbReference type="SMART" id="SM00066">
    <property type="entry name" value="GAL4"/>
    <property type="match status" value="1"/>
</dbReference>
<dbReference type="Pfam" id="PF00172">
    <property type="entry name" value="Zn_clus"/>
    <property type="match status" value="1"/>
</dbReference>
<dbReference type="SUPFAM" id="SSF57701">
    <property type="entry name" value="Zn2/Cys6 DNA-binding domain"/>
    <property type="match status" value="1"/>
</dbReference>
<keyword evidence="5" id="KW-0804">Transcription</keyword>
<evidence type="ECO:0000256" key="7">
    <source>
        <dbReference type="SAM" id="MobiDB-lite"/>
    </source>
</evidence>
<dbReference type="GO" id="GO:0005634">
    <property type="term" value="C:nucleus"/>
    <property type="evidence" value="ECO:0007669"/>
    <property type="project" value="TreeGrafter"/>
</dbReference>
<keyword evidence="10" id="KW-1185">Reference proteome</keyword>
<protein>
    <recommendedName>
        <fullName evidence="8">Zn(2)-C6 fungal-type domain-containing protein</fullName>
    </recommendedName>
</protein>
<evidence type="ECO:0000256" key="6">
    <source>
        <dbReference type="ARBA" id="ARBA00023242"/>
    </source>
</evidence>
<name>A0A6A5VTE6_9PLEO</name>
<dbReference type="CDD" id="cd12148">
    <property type="entry name" value="fungal_TF_MHR"/>
    <property type="match status" value="1"/>
</dbReference>
<dbReference type="PANTHER" id="PTHR31944:SF131">
    <property type="entry name" value="HEME-RESPONSIVE ZINC FINGER TRANSCRIPTION FACTOR HAP1"/>
    <property type="match status" value="1"/>
</dbReference>
<dbReference type="EMBL" id="ML977734">
    <property type="protein sequence ID" value="KAF1993082.1"/>
    <property type="molecule type" value="Genomic_DNA"/>
</dbReference>
<dbReference type="PROSITE" id="PS50048">
    <property type="entry name" value="ZN2_CY6_FUNGAL_2"/>
    <property type="match status" value="1"/>
</dbReference>
<gene>
    <name evidence="9" type="ORF">P154DRAFT_478161</name>
</gene>
<dbReference type="GO" id="GO:0008270">
    <property type="term" value="F:zinc ion binding"/>
    <property type="evidence" value="ECO:0007669"/>
    <property type="project" value="InterPro"/>
</dbReference>
<evidence type="ECO:0000259" key="8">
    <source>
        <dbReference type="PROSITE" id="PS50048"/>
    </source>
</evidence>
<feature type="region of interest" description="Disordered" evidence="7">
    <location>
        <begin position="55"/>
        <end position="82"/>
    </location>
</feature>
<feature type="region of interest" description="Disordered" evidence="7">
    <location>
        <begin position="409"/>
        <end position="434"/>
    </location>
</feature>
<evidence type="ECO:0000313" key="10">
    <source>
        <dbReference type="Proteomes" id="UP000799779"/>
    </source>
</evidence>
<dbReference type="OrthoDB" id="4337792at2759"/>
<dbReference type="InterPro" id="IPR001138">
    <property type="entry name" value="Zn2Cys6_DnaBD"/>
</dbReference>
<keyword evidence="3" id="KW-0805">Transcription regulation</keyword>
<evidence type="ECO:0000313" key="9">
    <source>
        <dbReference type="EMBL" id="KAF1993082.1"/>
    </source>
</evidence>
<dbReference type="CDD" id="cd00067">
    <property type="entry name" value="GAL4"/>
    <property type="match status" value="1"/>
</dbReference>